<dbReference type="PANTHER" id="PTHR33231">
    <property type="entry name" value="30S RIBOSOMAL PROTEIN"/>
    <property type="match status" value="1"/>
</dbReference>
<proteinExistence type="predicted"/>
<dbReference type="InterPro" id="IPR003489">
    <property type="entry name" value="RHF/RaiA"/>
</dbReference>
<dbReference type="GO" id="GO:0043024">
    <property type="term" value="F:ribosomal small subunit binding"/>
    <property type="evidence" value="ECO:0007669"/>
    <property type="project" value="TreeGrafter"/>
</dbReference>
<evidence type="ECO:0000256" key="1">
    <source>
        <dbReference type="ARBA" id="ARBA00022845"/>
    </source>
</evidence>
<keyword evidence="1" id="KW-0810">Translation regulation</keyword>
<accession>A0A938BSW7</accession>
<dbReference type="Proteomes" id="UP000779900">
    <property type="component" value="Unassembled WGS sequence"/>
</dbReference>
<reference evidence="3" key="1">
    <citation type="submission" date="2019-03" db="EMBL/GenBank/DDBJ databases">
        <title>Lake Tanganyika Metagenome-Assembled Genomes (MAGs).</title>
        <authorList>
            <person name="Tran P."/>
        </authorList>
    </citation>
    <scope>NUCLEOTIDE SEQUENCE</scope>
    <source>
        <strain evidence="3">K_DeepCast_150m_m2_040</strain>
    </source>
</reference>
<sequence length="108" mass="12119">MNLTLTGRHLDITPYLKAHVDEKMKKLDHFNSHIIKAEIVLTKEGAKDVAEGKVHMSHTVLAAKGQGKDMYIAVNDVIDKLVAQLLRQQGKFHDRRRSNHTPPSSDGI</sequence>
<dbReference type="Gene3D" id="3.30.160.100">
    <property type="entry name" value="Ribosome hibernation promotion factor-like"/>
    <property type="match status" value="1"/>
</dbReference>
<organism evidence="3 4">
    <name type="scientific">candidate division WOR-3 bacterium</name>
    <dbReference type="NCBI Taxonomy" id="2052148"/>
    <lineage>
        <taxon>Bacteria</taxon>
        <taxon>Bacteria division WOR-3</taxon>
    </lineage>
</organism>
<evidence type="ECO:0000256" key="2">
    <source>
        <dbReference type="SAM" id="MobiDB-lite"/>
    </source>
</evidence>
<dbReference type="Pfam" id="PF02482">
    <property type="entry name" value="Ribosomal_S30AE"/>
    <property type="match status" value="1"/>
</dbReference>
<dbReference type="CDD" id="cd00552">
    <property type="entry name" value="RaiA"/>
    <property type="match status" value="1"/>
</dbReference>
<dbReference type="InterPro" id="IPR036567">
    <property type="entry name" value="RHF-like"/>
</dbReference>
<name>A0A938BSW7_UNCW3</name>
<dbReference type="EMBL" id="VGIR01000020">
    <property type="protein sequence ID" value="MBM3331154.1"/>
    <property type="molecule type" value="Genomic_DNA"/>
</dbReference>
<evidence type="ECO:0000313" key="4">
    <source>
        <dbReference type="Proteomes" id="UP000779900"/>
    </source>
</evidence>
<dbReference type="AlphaFoldDB" id="A0A938BSW7"/>
<dbReference type="PANTHER" id="PTHR33231:SF1">
    <property type="entry name" value="30S RIBOSOMAL PROTEIN"/>
    <property type="match status" value="1"/>
</dbReference>
<dbReference type="NCBIfam" id="TIGR00741">
    <property type="entry name" value="yfiA"/>
    <property type="match status" value="1"/>
</dbReference>
<comment type="caution">
    <text evidence="3">The sequence shown here is derived from an EMBL/GenBank/DDBJ whole genome shotgun (WGS) entry which is preliminary data.</text>
</comment>
<dbReference type="GO" id="GO:0022627">
    <property type="term" value="C:cytosolic small ribosomal subunit"/>
    <property type="evidence" value="ECO:0007669"/>
    <property type="project" value="TreeGrafter"/>
</dbReference>
<gene>
    <name evidence="3" type="primary">raiA</name>
    <name evidence="3" type="ORF">FJY68_04785</name>
</gene>
<dbReference type="SUPFAM" id="SSF69754">
    <property type="entry name" value="Ribosome binding protein Y (YfiA homologue)"/>
    <property type="match status" value="1"/>
</dbReference>
<evidence type="ECO:0000313" key="3">
    <source>
        <dbReference type="EMBL" id="MBM3331154.1"/>
    </source>
</evidence>
<dbReference type="InterPro" id="IPR050574">
    <property type="entry name" value="HPF/YfiA_ribosome-assoc"/>
</dbReference>
<feature type="region of interest" description="Disordered" evidence="2">
    <location>
        <begin position="89"/>
        <end position="108"/>
    </location>
</feature>
<protein>
    <submittedName>
        <fullName evidence="3">Ribosome-associated translation inhibitor RaiA</fullName>
    </submittedName>
</protein>
<dbReference type="GO" id="GO:0045900">
    <property type="term" value="P:negative regulation of translational elongation"/>
    <property type="evidence" value="ECO:0007669"/>
    <property type="project" value="TreeGrafter"/>
</dbReference>